<accession>X0YRT9</accession>
<organism evidence="2">
    <name type="scientific">marine sediment metagenome</name>
    <dbReference type="NCBI Taxonomy" id="412755"/>
    <lineage>
        <taxon>unclassified sequences</taxon>
        <taxon>metagenomes</taxon>
        <taxon>ecological metagenomes</taxon>
    </lineage>
</organism>
<dbReference type="AlphaFoldDB" id="X0YRT9"/>
<name>X0YRT9_9ZZZZ</name>
<sequence>MVAWWWIPIAWMVGGMMGFFALALFAANDHRERS</sequence>
<feature type="transmembrane region" description="Helical" evidence="1">
    <location>
        <begin position="6"/>
        <end position="27"/>
    </location>
</feature>
<reference evidence="2" key="1">
    <citation type="journal article" date="2014" name="Front. Microbiol.">
        <title>High frequency of phylogenetically diverse reductive dehalogenase-homologous genes in deep subseafloor sedimentary metagenomes.</title>
        <authorList>
            <person name="Kawai M."/>
            <person name="Futagami T."/>
            <person name="Toyoda A."/>
            <person name="Takaki Y."/>
            <person name="Nishi S."/>
            <person name="Hori S."/>
            <person name="Arai W."/>
            <person name="Tsubouchi T."/>
            <person name="Morono Y."/>
            <person name="Uchiyama I."/>
            <person name="Ito T."/>
            <person name="Fujiyama A."/>
            <person name="Inagaki F."/>
            <person name="Takami H."/>
        </authorList>
    </citation>
    <scope>NUCLEOTIDE SEQUENCE</scope>
    <source>
        <strain evidence="2">Expedition CK06-06</strain>
    </source>
</reference>
<gene>
    <name evidence="2" type="ORF">S01H1_84187</name>
</gene>
<comment type="caution">
    <text evidence="2">The sequence shown here is derived from an EMBL/GenBank/DDBJ whole genome shotgun (WGS) entry which is preliminary data.</text>
</comment>
<protein>
    <submittedName>
        <fullName evidence="2">Uncharacterized protein</fullName>
    </submittedName>
</protein>
<dbReference type="EMBL" id="BARS01057413">
    <property type="protein sequence ID" value="GAG51103.1"/>
    <property type="molecule type" value="Genomic_DNA"/>
</dbReference>
<proteinExistence type="predicted"/>
<evidence type="ECO:0000313" key="2">
    <source>
        <dbReference type="EMBL" id="GAG51103.1"/>
    </source>
</evidence>
<evidence type="ECO:0000256" key="1">
    <source>
        <dbReference type="SAM" id="Phobius"/>
    </source>
</evidence>
<keyword evidence="1" id="KW-0472">Membrane</keyword>
<keyword evidence="1" id="KW-1133">Transmembrane helix</keyword>
<feature type="non-terminal residue" evidence="2">
    <location>
        <position position="34"/>
    </location>
</feature>
<keyword evidence="1" id="KW-0812">Transmembrane</keyword>